<keyword evidence="2" id="KW-0449">Lipoprotein</keyword>
<organism evidence="2 3">
    <name type="scientific">Flavobacterium branchiophilum (strain FL-15)</name>
    <dbReference type="NCBI Taxonomy" id="1034807"/>
    <lineage>
        <taxon>Bacteria</taxon>
        <taxon>Pseudomonadati</taxon>
        <taxon>Bacteroidota</taxon>
        <taxon>Flavobacteriia</taxon>
        <taxon>Flavobacteriales</taxon>
        <taxon>Flavobacteriaceae</taxon>
        <taxon>Flavobacterium</taxon>
    </lineage>
</organism>
<feature type="signal peptide" evidence="1">
    <location>
        <begin position="1"/>
        <end position="23"/>
    </location>
</feature>
<evidence type="ECO:0000313" key="2">
    <source>
        <dbReference type="EMBL" id="CCB69518.1"/>
    </source>
</evidence>
<accession>G2Z0X3</accession>
<dbReference type="HOGENOM" id="CLU_1101598_0_0_10"/>
<dbReference type="AlphaFoldDB" id="G2Z0X3"/>
<keyword evidence="1" id="KW-0732">Signal</keyword>
<reference evidence="2 3" key="1">
    <citation type="journal article" date="2011" name="Appl. Environ. Microbiol.">
        <title>Complete genome sequence of the fish pathogen Flavobacterium branchiophilum.</title>
        <authorList>
            <consortium name="1:IP"/>
            <consortium name="Microbial Evolutionary Genomics,F-75015 Paris"/>
            <consortium name="France 2:CNRS"/>
            <consortium name="URA2171"/>
            <consortium name="F-75015 Paris,France 3:Unite de Virologie et Immunologie Mol."/>
            <consortium name="INRA,78352 Jouy en Josas Cedex"/>
            <consortium name="France. 4:Unite de Mathemathique"/>
            <consortium name="Informatique et Genome,INRA"/>
            <consortium name="78352 Jouy en Josas Cedex"/>
            <consortium name="France. 5:CEA/Genoscope"/>
            <consortium name="Evry"/>
            <consortium name="France"/>
            <person name="Touchon M."/>
            <person name="Barbier P."/>
            <person name="Bernardet J.F."/>
            <person name="Loux V."/>
            <person name="Vacherie B."/>
            <person name="Barbe V."/>
            <person name="Rocha E.P."/>
            <person name="Duchaud E."/>
        </authorList>
    </citation>
    <scope>NUCLEOTIDE SEQUENCE [LARGE SCALE GENOMIC DNA]</scope>
    <source>
        <strain evidence="2 3">FL-15</strain>
    </source>
</reference>
<name>G2Z0X3_FLABF</name>
<proteinExistence type="predicted"/>
<evidence type="ECO:0000256" key="1">
    <source>
        <dbReference type="SAM" id="SignalP"/>
    </source>
</evidence>
<sequence length="252" mass="28527">MKSLIKYLFLVLSICLTSCYGTDDDTDKVCNGNCNTFNGRIYTENNVGISDVEITLSYSLNQIGANYNRIIAKSKTDSNGNYNFEAFIKDNEFNVGFFHLTIDQNKIENAITSEFYKPSELVNQVAPNINECIIPNLENRTQITNIDYKIPYKTNLTVNLNNFNSTNPNDRFGVGNRIPYGFQLDINRFLTKQNTDTGFGYANGVNSTIIIPSVYGENNFRVIRFKNGLDEGTNETILVNNPNTNLPINYTY</sequence>
<dbReference type="KEGG" id="fbr:FBFL15_1450"/>
<protein>
    <submittedName>
        <fullName evidence="2">Hypothetical lipoprotein</fullName>
    </submittedName>
</protein>
<dbReference type="RefSeq" id="WP_014083985.1">
    <property type="nucleotide sequence ID" value="NC_016001.1"/>
</dbReference>
<keyword evidence="3" id="KW-1185">Reference proteome</keyword>
<evidence type="ECO:0000313" key="3">
    <source>
        <dbReference type="Proteomes" id="UP000009186"/>
    </source>
</evidence>
<dbReference type="Proteomes" id="UP000009186">
    <property type="component" value="Chromosome"/>
</dbReference>
<feature type="chain" id="PRO_5003440598" evidence="1">
    <location>
        <begin position="24"/>
        <end position="252"/>
    </location>
</feature>
<dbReference type="EMBL" id="FQ859183">
    <property type="protein sequence ID" value="CCB69518.1"/>
    <property type="molecule type" value="Genomic_DNA"/>
</dbReference>
<gene>
    <name evidence="2" type="ordered locus">FBFL15_1450</name>
</gene>